<dbReference type="SUPFAM" id="SSF50800">
    <property type="entry name" value="PK beta-barrel domain-like"/>
    <property type="match status" value="1"/>
</dbReference>
<dbReference type="GO" id="GO:0003824">
    <property type="term" value="F:catalytic activity"/>
    <property type="evidence" value="ECO:0007669"/>
    <property type="project" value="InterPro"/>
</dbReference>
<protein>
    <submittedName>
        <fullName evidence="2">Unannotated protein</fullName>
    </submittedName>
</protein>
<feature type="domain" description="MOSC" evidence="1">
    <location>
        <begin position="19"/>
        <end position="168"/>
    </location>
</feature>
<dbReference type="PANTHER" id="PTHR36930:SF1">
    <property type="entry name" value="MOSC DOMAIN-CONTAINING PROTEIN"/>
    <property type="match status" value="1"/>
</dbReference>
<evidence type="ECO:0000259" key="1">
    <source>
        <dbReference type="PROSITE" id="PS51340"/>
    </source>
</evidence>
<dbReference type="Gene3D" id="2.40.33.20">
    <property type="entry name" value="PK beta-barrel domain-like"/>
    <property type="match status" value="1"/>
</dbReference>
<dbReference type="InterPro" id="IPR011037">
    <property type="entry name" value="Pyrv_Knase-like_insert_dom_sf"/>
</dbReference>
<dbReference type="InterPro" id="IPR052716">
    <property type="entry name" value="MOSC_domain"/>
</dbReference>
<dbReference type="InterPro" id="IPR005302">
    <property type="entry name" value="MoCF_Sase_C"/>
</dbReference>
<reference evidence="2" key="1">
    <citation type="submission" date="2020-05" db="EMBL/GenBank/DDBJ databases">
        <authorList>
            <person name="Chiriac C."/>
            <person name="Salcher M."/>
            <person name="Ghai R."/>
            <person name="Kavagutti S V."/>
        </authorList>
    </citation>
    <scope>NUCLEOTIDE SEQUENCE</scope>
</reference>
<sequence>MQPTIVSLHRNADHTFSKDSVEEFVLIAGVGVEGDAHAGATTQHLSRQKKDPNRPNLRQVHLVAREVHEGLLADGFDVPGGGFGENITTRGLELGELPVGTTLRLGTDAIIVLTGFRDPCAQIDRAHEGLRAAVSFKPEVGPMLFRNGVMAMVVRGGTVRVGDEIGVALPTEPHQPMQKV</sequence>
<proteinExistence type="predicted"/>
<name>A0A6J5YFD1_9ZZZZ</name>
<dbReference type="PROSITE" id="PS51340">
    <property type="entry name" value="MOSC"/>
    <property type="match status" value="1"/>
</dbReference>
<dbReference type="Pfam" id="PF03473">
    <property type="entry name" value="MOSC"/>
    <property type="match status" value="1"/>
</dbReference>
<dbReference type="EMBL" id="CAEMXZ010000159">
    <property type="protein sequence ID" value="CAB4324503.1"/>
    <property type="molecule type" value="Genomic_DNA"/>
</dbReference>
<dbReference type="AlphaFoldDB" id="A0A6J5YFD1"/>
<organism evidence="2">
    <name type="scientific">freshwater metagenome</name>
    <dbReference type="NCBI Taxonomy" id="449393"/>
    <lineage>
        <taxon>unclassified sequences</taxon>
        <taxon>metagenomes</taxon>
        <taxon>ecological metagenomes</taxon>
    </lineage>
</organism>
<evidence type="ECO:0000313" key="2">
    <source>
        <dbReference type="EMBL" id="CAB4324503.1"/>
    </source>
</evidence>
<dbReference type="GO" id="GO:0030170">
    <property type="term" value="F:pyridoxal phosphate binding"/>
    <property type="evidence" value="ECO:0007669"/>
    <property type="project" value="InterPro"/>
</dbReference>
<dbReference type="PANTHER" id="PTHR36930">
    <property type="entry name" value="METAL-SULFUR CLUSTER BIOSYNTHESIS PROTEINS YUAD-RELATED"/>
    <property type="match status" value="1"/>
</dbReference>
<dbReference type="EMBL" id="CAFBNC010000082">
    <property type="protein sequence ID" value="CAB4944440.1"/>
    <property type="molecule type" value="Genomic_DNA"/>
</dbReference>
<evidence type="ECO:0000313" key="3">
    <source>
        <dbReference type="EMBL" id="CAB4944440.1"/>
    </source>
</evidence>
<gene>
    <name evidence="2" type="ORF">UFOPK1392_02277</name>
    <name evidence="3" type="ORF">UFOPK3733_01493</name>
</gene>
<dbReference type="GO" id="GO:0030151">
    <property type="term" value="F:molybdenum ion binding"/>
    <property type="evidence" value="ECO:0007669"/>
    <property type="project" value="InterPro"/>
</dbReference>
<accession>A0A6J5YFD1</accession>